<protein>
    <submittedName>
        <fullName evidence="3">RICIN</fullName>
    </submittedName>
</protein>
<dbReference type="InterPro" id="IPR035992">
    <property type="entry name" value="Ricin_B-like_lectins"/>
</dbReference>
<feature type="domain" description="Ricin B lectin" evidence="2">
    <location>
        <begin position="269"/>
        <end position="395"/>
    </location>
</feature>
<dbReference type="OrthoDB" id="99499at2759"/>
<keyword evidence="4" id="KW-1185">Reference proteome</keyword>
<reference evidence="3" key="1">
    <citation type="submission" date="2020-06" db="EMBL/GenBank/DDBJ databases">
        <authorList>
            <consortium name="Plant Systems Biology data submission"/>
        </authorList>
    </citation>
    <scope>NUCLEOTIDE SEQUENCE</scope>
    <source>
        <strain evidence="3">D6</strain>
    </source>
</reference>
<dbReference type="Pfam" id="PF00652">
    <property type="entry name" value="Ricin_B_lectin"/>
    <property type="match status" value="2"/>
</dbReference>
<dbReference type="Gene3D" id="2.80.10.50">
    <property type="match status" value="3"/>
</dbReference>
<feature type="chain" id="PRO_5040116668" evidence="1">
    <location>
        <begin position="21"/>
        <end position="427"/>
    </location>
</feature>
<evidence type="ECO:0000313" key="4">
    <source>
        <dbReference type="Proteomes" id="UP001153069"/>
    </source>
</evidence>
<feature type="signal peptide" evidence="1">
    <location>
        <begin position="1"/>
        <end position="20"/>
    </location>
</feature>
<proteinExistence type="predicted"/>
<accession>A0A9N8HMD6</accession>
<keyword evidence="1" id="KW-0732">Signal</keyword>
<dbReference type="Proteomes" id="UP001153069">
    <property type="component" value="Unassembled WGS sequence"/>
</dbReference>
<dbReference type="AlphaFoldDB" id="A0A9N8HMD6"/>
<sequence length="427" mass="47777">MKIVNTLVPILIGLVGVATASTASVNHPSTKLSAKQLLRGTVNLTDLPSLNLKGGDPVLGQDEQGDKEEELPTIAELVQTQKASIHVDREVNLRHRLLSSAGQIRPVFKTGNWCVDRHHDTQNLYLQVCHQHSNQKFTYHASTQEIKVDGRCMDDNIEDTGRNVYAHPCHGKKNQKWRTDNKGRIQGLHDYKCLDVTPGGNLYVRGCCNNCEGQRWYVPQHFPTTNSEIHPVLNSAACWDVGGTGKNLYVYGSCHNGNNQQYYYSPYSERIFLPLAEGSGCLDENPGDGNVYATGCHHGTNQKWWMDSYGRIRNRRDTSRCMEQNSGDNNLRMVGCNDNDNQRFIFPHGTFPIATSQVKPFFDSGKCLDSGGTDRNLYLSSSCGSDNFYQQFYFMAQSERIYDAAGIGCLDDQGSGARNVYLNKCQE</sequence>
<dbReference type="SMART" id="SM00458">
    <property type="entry name" value="RICIN"/>
    <property type="match status" value="2"/>
</dbReference>
<dbReference type="SUPFAM" id="SSF50370">
    <property type="entry name" value="Ricin B-like lectins"/>
    <property type="match status" value="3"/>
</dbReference>
<name>A0A9N8HMD6_9STRA</name>
<dbReference type="InterPro" id="IPR000772">
    <property type="entry name" value="Ricin_B_lectin"/>
</dbReference>
<organism evidence="3 4">
    <name type="scientific">Seminavis robusta</name>
    <dbReference type="NCBI Taxonomy" id="568900"/>
    <lineage>
        <taxon>Eukaryota</taxon>
        <taxon>Sar</taxon>
        <taxon>Stramenopiles</taxon>
        <taxon>Ochrophyta</taxon>
        <taxon>Bacillariophyta</taxon>
        <taxon>Bacillariophyceae</taxon>
        <taxon>Bacillariophycidae</taxon>
        <taxon>Naviculales</taxon>
        <taxon>Naviculaceae</taxon>
        <taxon>Seminavis</taxon>
    </lineage>
</organism>
<evidence type="ECO:0000256" key="1">
    <source>
        <dbReference type="SAM" id="SignalP"/>
    </source>
</evidence>
<dbReference type="EMBL" id="CAICTM010000988">
    <property type="protein sequence ID" value="CAB9519116.1"/>
    <property type="molecule type" value="Genomic_DNA"/>
</dbReference>
<gene>
    <name evidence="3" type="ORF">SEMRO_990_G228550.1</name>
</gene>
<evidence type="ECO:0000259" key="2">
    <source>
        <dbReference type="SMART" id="SM00458"/>
    </source>
</evidence>
<comment type="caution">
    <text evidence="3">The sequence shown here is derived from an EMBL/GenBank/DDBJ whole genome shotgun (WGS) entry which is preliminary data.</text>
</comment>
<dbReference type="PROSITE" id="PS50231">
    <property type="entry name" value="RICIN_B_LECTIN"/>
    <property type="match status" value="2"/>
</dbReference>
<feature type="domain" description="Ricin B lectin" evidence="2">
    <location>
        <begin position="142"/>
        <end position="265"/>
    </location>
</feature>
<evidence type="ECO:0000313" key="3">
    <source>
        <dbReference type="EMBL" id="CAB9519116.1"/>
    </source>
</evidence>
<dbReference type="CDD" id="cd23415">
    <property type="entry name" value="beta-trefoil_Ricin_AH"/>
    <property type="match status" value="1"/>
</dbReference>